<sequence>MILMTNLYSALAQGTLWGIMALGVYITFRILDIADLSCDGTFALGGCISAIFITRGVDPFVTLLMALAAGMIAGAVTGLLHTRLMIPAILSGILTMIALWSVNIRIMGGPNVSLLGEDTVFTKIIYSIGLDQTLTTLIVGLIIGVIVIAALYWFFGTEIGSAVRATGNNENMVRALGGNTDTAKVLGLVISNGLISLSGALVAQNQGYGDVKMGTGSIVIGLASIVIGEVIFGNRFNFAYILMSLIGGSVVYRMIISLVLHFGLSTDDMKLFTAIIVAIALGIPAIKAKYSQRRTPA</sequence>
<gene>
    <name evidence="7" type="ORF">H9754_00570</name>
</gene>
<dbReference type="CDD" id="cd06574">
    <property type="entry name" value="TM_PBP1_branched-chain-AA_like"/>
    <property type="match status" value="1"/>
</dbReference>
<dbReference type="EMBL" id="DWWD01000005">
    <property type="protein sequence ID" value="HJC49070.1"/>
    <property type="molecule type" value="Genomic_DNA"/>
</dbReference>
<reference evidence="7" key="1">
    <citation type="journal article" date="2021" name="PeerJ">
        <title>Extensive microbial diversity within the chicken gut microbiome revealed by metagenomics and culture.</title>
        <authorList>
            <person name="Gilroy R."/>
            <person name="Ravi A."/>
            <person name="Getino M."/>
            <person name="Pursley I."/>
            <person name="Horton D.L."/>
            <person name="Alikhan N.F."/>
            <person name="Baker D."/>
            <person name="Gharbi K."/>
            <person name="Hall N."/>
            <person name="Watson M."/>
            <person name="Adriaenssens E.M."/>
            <person name="Foster-Nyarko E."/>
            <person name="Jarju S."/>
            <person name="Secka A."/>
            <person name="Antonio M."/>
            <person name="Oren A."/>
            <person name="Chaudhuri R.R."/>
            <person name="La Ragione R."/>
            <person name="Hildebrand F."/>
            <person name="Pallen M.J."/>
        </authorList>
    </citation>
    <scope>NUCLEOTIDE SEQUENCE</scope>
    <source>
        <strain evidence="7">ChiSjej3B21-8574</strain>
    </source>
</reference>
<evidence type="ECO:0000256" key="3">
    <source>
        <dbReference type="ARBA" id="ARBA00022692"/>
    </source>
</evidence>
<feature type="transmembrane region" description="Helical" evidence="6">
    <location>
        <begin position="134"/>
        <end position="155"/>
    </location>
</feature>
<comment type="caution">
    <text evidence="7">The sequence shown here is derived from an EMBL/GenBank/DDBJ whole genome shotgun (WGS) entry which is preliminary data.</text>
</comment>
<evidence type="ECO:0000256" key="2">
    <source>
        <dbReference type="ARBA" id="ARBA00022475"/>
    </source>
</evidence>
<evidence type="ECO:0000256" key="6">
    <source>
        <dbReference type="SAM" id="Phobius"/>
    </source>
</evidence>
<feature type="transmembrane region" description="Helical" evidence="6">
    <location>
        <begin position="269"/>
        <end position="286"/>
    </location>
</feature>
<comment type="subcellular location">
    <subcellularLocation>
        <location evidence="1">Cell membrane</location>
        <topology evidence="1">Multi-pass membrane protein</topology>
    </subcellularLocation>
</comment>
<feature type="transmembrane region" description="Helical" evidence="6">
    <location>
        <begin position="6"/>
        <end position="26"/>
    </location>
</feature>
<proteinExistence type="predicted"/>
<keyword evidence="5 6" id="KW-0472">Membrane</keyword>
<feature type="transmembrane region" description="Helical" evidence="6">
    <location>
        <begin position="215"/>
        <end position="232"/>
    </location>
</feature>
<keyword evidence="2" id="KW-1003">Cell membrane</keyword>
<evidence type="ECO:0000313" key="7">
    <source>
        <dbReference type="EMBL" id="HJC49070.1"/>
    </source>
</evidence>
<dbReference type="InterPro" id="IPR001851">
    <property type="entry name" value="ABC_transp_permease"/>
</dbReference>
<name>A0A9D2PGJ2_9FIRM</name>
<dbReference type="GO" id="GO:0022857">
    <property type="term" value="F:transmembrane transporter activity"/>
    <property type="evidence" value="ECO:0007669"/>
    <property type="project" value="InterPro"/>
</dbReference>
<accession>A0A9D2PGJ2</accession>
<keyword evidence="3 6" id="KW-0812">Transmembrane</keyword>
<dbReference type="GO" id="GO:0005886">
    <property type="term" value="C:plasma membrane"/>
    <property type="evidence" value="ECO:0007669"/>
    <property type="project" value="UniProtKB-SubCell"/>
</dbReference>
<feature type="transmembrane region" description="Helical" evidence="6">
    <location>
        <begin position="87"/>
        <end position="106"/>
    </location>
</feature>
<evidence type="ECO:0000256" key="5">
    <source>
        <dbReference type="ARBA" id="ARBA00023136"/>
    </source>
</evidence>
<protein>
    <submittedName>
        <fullName evidence="7">ABC transporter permease</fullName>
    </submittedName>
</protein>
<feature type="transmembrane region" description="Helical" evidence="6">
    <location>
        <begin position="239"/>
        <end position="263"/>
    </location>
</feature>
<dbReference type="AlphaFoldDB" id="A0A9D2PGJ2"/>
<dbReference type="PANTHER" id="PTHR32196">
    <property type="entry name" value="ABC TRANSPORTER PERMEASE PROTEIN YPHD-RELATED-RELATED"/>
    <property type="match status" value="1"/>
</dbReference>
<dbReference type="PRINTS" id="PR00173">
    <property type="entry name" value="EDTRNSPORT"/>
</dbReference>
<feature type="transmembrane region" description="Helical" evidence="6">
    <location>
        <begin position="185"/>
        <end position="203"/>
    </location>
</feature>
<dbReference type="PANTHER" id="PTHR32196:SF69">
    <property type="entry name" value="BRANCHED-CHAIN AMINO ACID TRANSPORT SYSTEM, PERMEASE PROTEIN"/>
    <property type="match status" value="1"/>
</dbReference>
<evidence type="ECO:0000313" key="8">
    <source>
        <dbReference type="Proteomes" id="UP000823904"/>
    </source>
</evidence>
<evidence type="ECO:0000256" key="4">
    <source>
        <dbReference type="ARBA" id="ARBA00022989"/>
    </source>
</evidence>
<feature type="transmembrane region" description="Helical" evidence="6">
    <location>
        <begin position="60"/>
        <end position="80"/>
    </location>
</feature>
<keyword evidence="4 6" id="KW-1133">Transmembrane helix</keyword>
<dbReference type="Proteomes" id="UP000823904">
    <property type="component" value="Unassembled WGS sequence"/>
</dbReference>
<dbReference type="Pfam" id="PF02653">
    <property type="entry name" value="BPD_transp_2"/>
    <property type="match status" value="1"/>
</dbReference>
<organism evidence="7 8">
    <name type="scientific">Candidatus Anaerostipes avistercoris</name>
    <dbReference type="NCBI Taxonomy" id="2838462"/>
    <lineage>
        <taxon>Bacteria</taxon>
        <taxon>Bacillati</taxon>
        <taxon>Bacillota</taxon>
        <taxon>Clostridia</taxon>
        <taxon>Lachnospirales</taxon>
        <taxon>Lachnospiraceae</taxon>
        <taxon>Anaerostipes</taxon>
    </lineage>
</organism>
<reference evidence="7" key="2">
    <citation type="submission" date="2021-04" db="EMBL/GenBank/DDBJ databases">
        <authorList>
            <person name="Gilroy R."/>
        </authorList>
    </citation>
    <scope>NUCLEOTIDE SEQUENCE</scope>
    <source>
        <strain evidence="7">ChiSjej3B21-8574</strain>
    </source>
</reference>
<evidence type="ECO:0000256" key="1">
    <source>
        <dbReference type="ARBA" id="ARBA00004651"/>
    </source>
</evidence>